<comment type="caution">
    <text evidence="2">The sequence shown here is derived from an EMBL/GenBank/DDBJ whole genome shotgun (WGS) entry which is preliminary data.</text>
</comment>
<feature type="compositionally biased region" description="Basic and acidic residues" evidence="1">
    <location>
        <begin position="250"/>
        <end position="259"/>
    </location>
</feature>
<dbReference type="Proteomes" id="UP001333110">
    <property type="component" value="Unassembled WGS sequence"/>
</dbReference>
<organism evidence="2 3">
    <name type="scientific">Mycteria americana</name>
    <name type="common">Wood stork</name>
    <dbReference type="NCBI Taxonomy" id="33587"/>
    <lineage>
        <taxon>Eukaryota</taxon>
        <taxon>Metazoa</taxon>
        <taxon>Chordata</taxon>
        <taxon>Craniata</taxon>
        <taxon>Vertebrata</taxon>
        <taxon>Euteleostomi</taxon>
        <taxon>Archelosauria</taxon>
        <taxon>Archosauria</taxon>
        <taxon>Dinosauria</taxon>
        <taxon>Saurischia</taxon>
        <taxon>Theropoda</taxon>
        <taxon>Coelurosauria</taxon>
        <taxon>Aves</taxon>
        <taxon>Neognathae</taxon>
        <taxon>Neoaves</taxon>
        <taxon>Aequornithes</taxon>
        <taxon>Ciconiiformes</taxon>
        <taxon>Ciconiidae</taxon>
        <taxon>Mycteria</taxon>
    </lineage>
</organism>
<feature type="compositionally biased region" description="Basic and acidic residues" evidence="1">
    <location>
        <begin position="267"/>
        <end position="277"/>
    </location>
</feature>
<reference evidence="2 3" key="1">
    <citation type="journal article" date="2023" name="J. Hered.">
        <title>Chromosome-level genome of the wood stork (Mycteria americana) provides insight into avian chromosome evolution.</title>
        <authorList>
            <person name="Flamio R. Jr."/>
            <person name="Ramstad K.M."/>
        </authorList>
    </citation>
    <scope>NUCLEOTIDE SEQUENCE [LARGE SCALE GENOMIC DNA]</scope>
    <source>
        <strain evidence="2">JAX WOST 10</strain>
    </source>
</reference>
<name>A0AAN7S535_MYCAM</name>
<evidence type="ECO:0000313" key="2">
    <source>
        <dbReference type="EMBL" id="KAK4828920.1"/>
    </source>
</evidence>
<proteinExistence type="predicted"/>
<accession>A0AAN7S535</accession>
<sequence length="331" mass="36835">MVLQPSTPPSTTLPSQPPRNILLPAMPCRADIPRDLLPLYYSRYEEHKLFNKFGRPIQRLVLLSSDRFRTCSHSLDHEKGQSPPALLGTHSSAARFLGNQVILVLYATFRKYTLSSALPGRVVCTLLDLLDMAKYNKIKTTRGRERLLGKERVNSVITVKLSSDKVPGGIKLTKSKTWRTRHSHTTGTARRLEVHKKLGGDTARTADPKWPKGYSIPYDVMLNKKTGGSWLGEQGHCSGTGWALISSEETPTKKGKEWTRQTTLKQGHHEKEEEAELKQGGEHVVTCLLQCWDNGTSSLELEGREAKQLGSLSREGCIDKMIGKGAQALSL</sequence>
<dbReference type="EMBL" id="JAUNZN010000001">
    <property type="protein sequence ID" value="KAK4828920.1"/>
    <property type="molecule type" value="Genomic_DNA"/>
</dbReference>
<gene>
    <name evidence="2" type="ORF">QYF61_001541</name>
</gene>
<evidence type="ECO:0000313" key="3">
    <source>
        <dbReference type="Proteomes" id="UP001333110"/>
    </source>
</evidence>
<protein>
    <submittedName>
        <fullName evidence="2">Uncharacterized protein</fullName>
    </submittedName>
</protein>
<feature type="region of interest" description="Disordered" evidence="1">
    <location>
        <begin position="248"/>
        <end position="277"/>
    </location>
</feature>
<evidence type="ECO:0000256" key="1">
    <source>
        <dbReference type="SAM" id="MobiDB-lite"/>
    </source>
</evidence>
<dbReference type="AlphaFoldDB" id="A0AAN7S535"/>
<keyword evidence="3" id="KW-1185">Reference proteome</keyword>